<keyword evidence="4" id="KW-0969">Cilium</keyword>
<accession>A0A934SUA9</accession>
<dbReference type="EMBL" id="JAEPBG010000005">
    <property type="protein sequence ID" value="MBK4735694.1"/>
    <property type="molecule type" value="Genomic_DNA"/>
</dbReference>
<feature type="domain" description="Flagellar basal-body/hook protein C-terminal" evidence="3">
    <location>
        <begin position="97"/>
        <end position="139"/>
    </location>
</feature>
<evidence type="ECO:0000259" key="3">
    <source>
        <dbReference type="Pfam" id="PF06429"/>
    </source>
</evidence>
<evidence type="ECO:0000313" key="5">
    <source>
        <dbReference type="Proteomes" id="UP000622890"/>
    </source>
</evidence>
<dbReference type="InterPro" id="IPR010930">
    <property type="entry name" value="Flg_bb/hook_C_dom"/>
</dbReference>
<dbReference type="Proteomes" id="UP000622890">
    <property type="component" value="Unassembled WGS sequence"/>
</dbReference>
<keyword evidence="4" id="KW-0966">Cell projection</keyword>
<dbReference type="InterPro" id="IPR006299">
    <property type="entry name" value="FlgC"/>
</dbReference>
<name>A0A934SUA9_9BURK</name>
<comment type="caution">
    <text evidence="4">The sequence shown here is derived from an EMBL/GenBank/DDBJ whole genome shotgun (WGS) entry which is preliminary data.</text>
</comment>
<comment type="similarity">
    <text evidence="1">Belongs to the flagella basal body rod proteins family.</text>
</comment>
<gene>
    <name evidence="4" type="primary">flgC</name>
    <name evidence="4" type="ORF">JJB74_13810</name>
</gene>
<protein>
    <recommendedName>
        <fullName evidence="2">Flagellar basal-body rod protein FlgC</fullName>
    </recommendedName>
</protein>
<dbReference type="RefSeq" id="WP_200592469.1">
    <property type="nucleotide sequence ID" value="NZ_JAEPBG010000005.1"/>
</dbReference>
<comment type="subcellular location">
    <subcellularLocation>
        <location evidence="2">Bacterial flagellum basal body</location>
    </subcellularLocation>
</comment>
<keyword evidence="5" id="KW-1185">Reference proteome</keyword>
<organism evidence="4 5">
    <name type="scientific">Noviherbaspirillum pedocola</name>
    <dbReference type="NCBI Taxonomy" id="2801341"/>
    <lineage>
        <taxon>Bacteria</taxon>
        <taxon>Pseudomonadati</taxon>
        <taxon>Pseudomonadota</taxon>
        <taxon>Betaproteobacteria</taxon>
        <taxon>Burkholderiales</taxon>
        <taxon>Oxalobacteraceae</taxon>
        <taxon>Noviherbaspirillum</taxon>
    </lineage>
</organism>
<reference evidence="4" key="1">
    <citation type="submission" date="2021-01" db="EMBL/GenBank/DDBJ databases">
        <title>Genome sequence of strain Noviherbaspirillum sp. DKR-6.</title>
        <authorList>
            <person name="Chaudhary D.K."/>
        </authorList>
    </citation>
    <scope>NUCLEOTIDE SEQUENCE</scope>
    <source>
        <strain evidence="4">DKR-6</strain>
    </source>
</reference>
<dbReference type="NCBIfam" id="TIGR01395">
    <property type="entry name" value="FlgC"/>
    <property type="match status" value="1"/>
</dbReference>
<dbReference type="GO" id="GO:0071973">
    <property type="term" value="P:bacterial-type flagellum-dependent cell motility"/>
    <property type="evidence" value="ECO:0007669"/>
    <property type="project" value="UniProtKB-UniRule"/>
</dbReference>
<evidence type="ECO:0000256" key="2">
    <source>
        <dbReference type="RuleBase" id="RU362062"/>
    </source>
</evidence>
<evidence type="ECO:0000313" key="4">
    <source>
        <dbReference type="EMBL" id="MBK4735694.1"/>
    </source>
</evidence>
<dbReference type="Pfam" id="PF06429">
    <property type="entry name" value="Flg_bbr_C"/>
    <property type="match status" value="1"/>
</dbReference>
<dbReference type="GO" id="GO:0030694">
    <property type="term" value="C:bacterial-type flagellum basal body, rod"/>
    <property type="evidence" value="ECO:0007669"/>
    <property type="project" value="UniProtKB-UniRule"/>
</dbReference>
<comment type="subunit">
    <text evidence="2">The basal body constitutes a major portion of the flagellar organelle and consists of four rings (L,P,S, and M) mounted on a central rod. The rod consists of about 26 subunits of FlgG in the distal portion, and FlgB, FlgC and FlgF are thought to build up the proximal portion of the rod with about 6 subunits each.</text>
</comment>
<keyword evidence="2" id="KW-0975">Bacterial flagellum</keyword>
<sequence>MDYQASFAIGAAGMAVEKMRADIASLNLANASTTRTADGRLYRAARLLTTSAPLSGFAAFMEGDTLAPLLPQAVGVTTIDTPPRLLHEPGHPHADERGFVAYPGIDSLTETVNIMTATRNYEANLLSISAARTMALKTLEIGGSR</sequence>
<keyword evidence="4" id="KW-0282">Flagellum</keyword>
<proteinExistence type="inferred from homology"/>
<dbReference type="AlphaFoldDB" id="A0A934SUA9"/>
<evidence type="ECO:0000256" key="1">
    <source>
        <dbReference type="ARBA" id="ARBA00009677"/>
    </source>
</evidence>